<dbReference type="InterPro" id="IPR036390">
    <property type="entry name" value="WH_DNA-bd_sf"/>
</dbReference>
<dbReference type="FunFam" id="1.10.10.10:FF:000135">
    <property type="entry name" value="forkhead box protein G1"/>
    <property type="match status" value="1"/>
</dbReference>
<feature type="compositionally biased region" description="Basic and acidic residues" evidence="8">
    <location>
        <begin position="154"/>
        <end position="178"/>
    </location>
</feature>
<keyword evidence="5 7" id="KW-0539">Nucleus</keyword>
<dbReference type="PROSITE" id="PS00657">
    <property type="entry name" value="FORK_HEAD_1"/>
    <property type="match status" value="1"/>
</dbReference>
<dbReference type="EMBL" id="JADDUC020000010">
    <property type="protein sequence ID" value="KAI1236106.1"/>
    <property type="molecule type" value="Genomic_DNA"/>
</dbReference>
<accession>A0A835TVA0</accession>
<dbReference type="PANTHER" id="PTHR11829">
    <property type="entry name" value="FORKHEAD BOX PROTEIN"/>
    <property type="match status" value="1"/>
</dbReference>
<reference evidence="11 12" key="2">
    <citation type="journal article" date="2021" name="J. Hered.">
        <title>Feather Gene Expression Elucidates the Developmental Basis of Plumage Iridescence in African Starlings.</title>
        <authorList>
            <person name="Rubenstein D.R."/>
            <person name="Corvelo A."/>
            <person name="MacManes M.D."/>
            <person name="Maia R."/>
            <person name="Narzisi G."/>
            <person name="Rousaki A."/>
            <person name="Vandenabeele P."/>
            <person name="Shawkey M.D."/>
            <person name="Solomon J."/>
        </authorList>
    </citation>
    <scope>NUCLEOTIDE SEQUENCE [LARGE SCALE GENOMIC DNA]</scope>
    <source>
        <strain evidence="11">SS15</strain>
    </source>
</reference>
<feature type="region of interest" description="Disordered" evidence="8">
    <location>
        <begin position="1"/>
        <end position="22"/>
    </location>
</feature>
<dbReference type="GO" id="GO:0009653">
    <property type="term" value="P:anatomical structure morphogenesis"/>
    <property type="evidence" value="ECO:0007669"/>
    <property type="project" value="TreeGrafter"/>
</dbReference>
<dbReference type="GO" id="GO:0000978">
    <property type="term" value="F:RNA polymerase II cis-regulatory region sequence-specific DNA binding"/>
    <property type="evidence" value="ECO:0007669"/>
    <property type="project" value="TreeGrafter"/>
</dbReference>
<dbReference type="OrthoDB" id="5402974at2759"/>
<evidence type="ECO:0000313" key="12">
    <source>
        <dbReference type="Proteomes" id="UP000618051"/>
    </source>
</evidence>
<dbReference type="EMBL" id="JADDUC010000083">
    <property type="protein sequence ID" value="KAG0119565.1"/>
    <property type="molecule type" value="Genomic_DNA"/>
</dbReference>
<evidence type="ECO:0000259" key="9">
    <source>
        <dbReference type="PROSITE" id="PS50039"/>
    </source>
</evidence>
<dbReference type="PROSITE" id="PS50039">
    <property type="entry name" value="FORK_HEAD_3"/>
    <property type="match status" value="1"/>
</dbReference>
<keyword evidence="12" id="KW-1185">Reference proteome</keyword>
<dbReference type="AlphaFoldDB" id="A0A835TVA0"/>
<organism evidence="10">
    <name type="scientific">Lamprotornis superbus</name>
    <dbReference type="NCBI Taxonomy" id="245042"/>
    <lineage>
        <taxon>Eukaryota</taxon>
        <taxon>Metazoa</taxon>
        <taxon>Chordata</taxon>
        <taxon>Craniata</taxon>
        <taxon>Vertebrata</taxon>
        <taxon>Euteleostomi</taxon>
        <taxon>Archelosauria</taxon>
        <taxon>Archosauria</taxon>
        <taxon>Dinosauria</taxon>
        <taxon>Saurischia</taxon>
        <taxon>Theropoda</taxon>
        <taxon>Coelurosauria</taxon>
        <taxon>Aves</taxon>
        <taxon>Neognathae</taxon>
        <taxon>Neoaves</taxon>
        <taxon>Telluraves</taxon>
        <taxon>Australaves</taxon>
        <taxon>Passeriformes</taxon>
        <taxon>Sturnidae</taxon>
        <taxon>Lamprotornis</taxon>
    </lineage>
</organism>
<gene>
    <name evidence="11" type="ORF">IHE44_0001380</name>
    <name evidence="10" type="ORF">IHE44_014157</name>
</gene>
<dbReference type="InterPro" id="IPR030456">
    <property type="entry name" value="TF_fork_head_CS_2"/>
</dbReference>
<evidence type="ECO:0000313" key="11">
    <source>
        <dbReference type="EMBL" id="KAI1236106.1"/>
    </source>
</evidence>
<name>A0A835TVA0_9PASS</name>
<feature type="compositionally biased region" description="Pro residues" evidence="8">
    <location>
        <begin position="1"/>
        <end position="10"/>
    </location>
</feature>
<dbReference type="InterPro" id="IPR018122">
    <property type="entry name" value="TF_fork_head_CS_1"/>
</dbReference>
<keyword evidence="3 7" id="KW-0238">DNA-binding</keyword>
<evidence type="ECO:0000256" key="1">
    <source>
        <dbReference type="ARBA" id="ARBA00004123"/>
    </source>
</evidence>
<dbReference type="PANTHER" id="PTHR11829:SF310">
    <property type="entry name" value="FORKHEAD BOX PROTEIN I3"/>
    <property type="match status" value="1"/>
</dbReference>
<dbReference type="Proteomes" id="UP000618051">
    <property type="component" value="Unassembled WGS sequence"/>
</dbReference>
<dbReference type="Pfam" id="PF00250">
    <property type="entry name" value="Forkhead"/>
    <property type="match status" value="1"/>
</dbReference>
<dbReference type="SMART" id="SM00339">
    <property type="entry name" value="FH"/>
    <property type="match status" value="1"/>
</dbReference>
<feature type="compositionally biased region" description="Basic and acidic residues" evidence="8">
    <location>
        <begin position="130"/>
        <end position="143"/>
    </location>
</feature>
<evidence type="ECO:0000256" key="6">
    <source>
        <dbReference type="ARBA" id="ARBA00034868"/>
    </source>
</evidence>
<dbReference type="PRINTS" id="PR00053">
    <property type="entry name" value="FORKHEAD"/>
</dbReference>
<comment type="subcellular location">
    <subcellularLocation>
        <location evidence="1 7">Nucleus</location>
    </subcellularLocation>
</comment>
<dbReference type="InterPro" id="IPR050211">
    <property type="entry name" value="FOX_domain-containing"/>
</dbReference>
<evidence type="ECO:0000256" key="5">
    <source>
        <dbReference type="ARBA" id="ARBA00023242"/>
    </source>
</evidence>
<keyword evidence="2" id="KW-0805">Transcription regulation</keyword>
<evidence type="ECO:0000256" key="7">
    <source>
        <dbReference type="PROSITE-ProRule" id="PRU00089"/>
    </source>
</evidence>
<dbReference type="GO" id="GO:0030154">
    <property type="term" value="P:cell differentiation"/>
    <property type="evidence" value="ECO:0007669"/>
    <property type="project" value="TreeGrafter"/>
</dbReference>
<keyword evidence="4" id="KW-0804">Transcription</keyword>
<dbReference type="GO" id="GO:0005634">
    <property type="term" value="C:nucleus"/>
    <property type="evidence" value="ECO:0007669"/>
    <property type="project" value="UniProtKB-SubCell"/>
</dbReference>
<dbReference type="InterPro" id="IPR036388">
    <property type="entry name" value="WH-like_DNA-bd_sf"/>
</dbReference>
<evidence type="ECO:0000256" key="2">
    <source>
        <dbReference type="ARBA" id="ARBA00023015"/>
    </source>
</evidence>
<sequence length="242" mass="25695">MHPFGPAPPGRDPRDAAGCSAPFPQPPASNPYLWPGGAGAPCLPSGAVLGAGAQRGWPALSPLSPARPPYSYSALIAMAIHSSPGRRRTLSQIYQFVAENFPFYRRARAGWQNSIRHNLSLNECFRKVPRGEDEPGKAGRDAGRAMLGEGCGESDARGGMRGERCSGRDAGSDARGDVLSKGSYWTLDPNCEKMFDNGNFRRRRKRRAEAAGAAQGSGDSGGDQRGTRPPPPEATVTGFTPS</sequence>
<dbReference type="InterPro" id="IPR001766">
    <property type="entry name" value="Fork_head_dom"/>
</dbReference>
<feature type="domain" description="Fork-head" evidence="9">
    <location>
        <begin position="67"/>
        <end position="205"/>
    </location>
</feature>
<evidence type="ECO:0000256" key="8">
    <source>
        <dbReference type="SAM" id="MobiDB-lite"/>
    </source>
</evidence>
<feature type="DNA-binding region" description="Fork-head" evidence="7">
    <location>
        <begin position="67"/>
        <end position="205"/>
    </location>
</feature>
<feature type="region of interest" description="Disordered" evidence="8">
    <location>
        <begin position="193"/>
        <end position="242"/>
    </location>
</feature>
<proteinExistence type="predicted"/>
<reference evidence="10" key="1">
    <citation type="submission" date="2020-10" db="EMBL/GenBank/DDBJ databases">
        <title>Feather gene expression reveals the developmental basis of iridescence in African starlings.</title>
        <authorList>
            <person name="Rubenstein D.R."/>
        </authorList>
    </citation>
    <scope>NUCLEOTIDE SEQUENCE</scope>
    <source>
        <strain evidence="10">SS15</strain>
        <tissue evidence="10">Liver</tissue>
    </source>
</reference>
<evidence type="ECO:0000256" key="4">
    <source>
        <dbReference type="ARBA" id="ARBA00023163"/>
    </source>
</evidence>
<dbReference type="GO" id="GO:0000981">
    <property type="term" value="F:DNA-binding transcription factor activity, RNA polymerase II-specific"/>
    <property type="evidence" value="ECO:0007669"/>
    <property type="project" value="TreeGrafter"/>
</dbReference>
<dbReference type="Gene3D" id="1.10.10.10">
    <property type="entry name" value="Winged helix-like DNA-binding domain superfamily/Winged helix DNA-binding domain"/>
    <property type="match status" value="1"/>
</dbReference>
<feature type="region of interest" description="Disordered" evidence="8">
    <location>
        <begin position="130"/>
        <end position="178"/>
    </location>
</feature>
<reference evidence="11" key="3">
    <citation type="submission" date="2022-01" db="EMBL/GenBank/DDBJ databases">
        <authorList>
            <person name="Rubenstein D.R."/>
        </authorList>
    </citation>
    <scope>NUCLEOTIDE SEQUENCE</scope>
    <source>
        <strain evidence="11">SS15</strain>
        <tissue evidence="11">Liver</tissue>
    </source>
</reference>
<dbReference type="PROSITE" id="PS00658">
    <property type="entry name" value="FORK_HEAD_2"/>
    <property type="match status" value="1"/>
</dbReference>
<evidence type="ECO:0000256" key="3">
    <source>
        <dbReference type="ARBA" id="ARBA00023125"/>
    </source>
</evidence>
<dbReference type="SUPFAM" id="SSF46785">
    <property type="entry name" value="Winged helix' DNA-binding domain"/>
    <property type="match status" value="1"/>
</dbReference>
<comment type="caution">
    <text evidence="10">The sequence shown here is derived from an EMBL/GenBank/DDBJ whole genome shotgun (WGS) entry which is preliminary data.</text>
</comment>
<protein>
    <recommendedName>
        <fullName evidence="6">Forkhead box protein G1</fullName>
    </recommendedName>
</protein>
<evidence type="ECO:0000313" key="10">
    <source>
        <dbReference type="EMBL" id="KAG0119565.1"/>
    </source>
</evidence>